<name>A0ABZ2LB14_9BACT</name>
<evidence type="ECO:0000313" key="11">
    <source>
        <dbReference type="Proteomes" id="UP001374803"/>
    </source>
</evidence>
<evidence type="ECO:0000259" key="9">
    <source>
        <dbReference type="PROSITE" id="PS50011"/>
    </source>
</evidence>
<dbReference type="EMBL" id="CP089983">
    <property type="protein sequence ID" value="WXB06390.1"/>
    <property type="molecule type" value="Genomic_DNA"/>
</dbReference>
<gene>
    <name evidence="10" type="ORF">LVJ94_03905</name>
</gene>
<protein>
    <recommendedName>
        <fullName evidence="2">non-specific serine/threonine protein kinase</fullName>
        <ecNumber evidence="2">2.7.11.1</ecNumber>
    </recommendedName>
</protein>
<dbReference type="InterPro" id="IPR028082">
    <property type="entry name" value="Peripla_BP_I"/>
</dbReference>
<dbReference type="CDD" id="cd14014">
    <property type="entry name" value="STKc_PknB_like"/>
    <property type="match status" value="1"/>
</dbReference>
<sequence length="905" mass="98040">MNQSRAAAKHRLLIELGRGGMGTVYLATRRDQVVDRPALVVVKHLRAELASHLRFLQGFLDESHLAMRLDHANIVRTWDVGFEARHYFLEMEYLEGQTLDVLMRTASPNGLPWAVGLFLLEQVLAGLHYAHELTDAHGRPLSIVHRDVSPHNVLVTYDGTVKLLDFGIAKAAISSHETSTGIIKGKITYMAPEQAGRRHVDRRADVFSVGVMLWQCLTGQRLWADVPEPLLFHKLDRGEIDPPSTIRPDVPEALEAICMKALALEPVARYSTAEELRVALSHERRARWGDVGRAELARTMTDYFAERRAADKAQIDALLVRGLDESLEVLPVLGQGPALPVIAVGLDPAGRTSTGTRTEPHHGNSKTVRRRRVPRWALGAAVATVAGAAGIGVASRAGLYSAGTESAKADAPPSACTSNAACVKQNDGRGGLICRRATDGACVSLEAPGCKVLAEKGDVENDATIWFGAMFPMSGKFAEAFGLESVNAIDLARRDFVQIARGIPSPSSSGPGKPARPIGIIACDDAVNPRESARHLVDLQVPAVIGFSSSQEVIDLATESFIPNGILAVATQNRSSLITTIPHPPNEPRLVWRTTFNTAVNMIPVSAVVAEVIEPSLRASHVLRPDEAMRVVHLRIRNTTGLSGSDALLGTLRFNGKSAVENGSNYLELLYTNPQDPQPIADSSIVDALLKFRPHVVISAGFDTNTKTVLAPFETRWPKSERYRPRYVVAGMYGDDFFQLLGKNTERRRRFMGVGLPTSTLVNAKLTMHYNETYTPKVTQSGAPGAVYDAAYLLAYAAYAMGDLPMTGSNLARGMARLVPPGEPIDVGPTKIFEAFRLLQEGKSIDLRGAATPLDFDLATGESPIDFALLCAGTDERGMANEAIEPGPIFRAAAKKIEGLPLRCP</sequence>
<dbReference type="InterPro" id="IPR011009">
    <property type="entry name" value="Kinase-like_dom_sf"/>
</dbReference>
<evidence type="ECO:0000256" key="3">
    <source>
        <dbReference type="ARBA" id="ARBA00022679"/>
    </source>
</evidence>
<evidence type="ECO:0000256" key="5">
    <source>
        <dbReference type="ARBA" id="ARBA00022777"/>
    </source>
</evidence>
<organism evidence="10 11">
    <name type="scientific">Pendulispora rubella</name>
    <dbReference type="NCBI Taxonomy" id="2741070"/>
    <lineage>
        <taxon>Bacteria</taxon>
        <taxon>Pseudomonadati</taxon>
        <taxon>Myxococcota</taxon>
        <taxon>Myxococcia</taxon>
        <taxon>Myxococcales</taxon>
        <taxon>Sorangiineae</taxon>
        <taxon>Pendulisporaceae</taxon>
        <taxon>Pendulispora</taxon>
    </lineage>
</organism>
<dbReference type="InterPro" id="IPR008266">
    <property type="entry name" value="Tyr_kinase_AS"/>
</dbReference>
<dbReference type="InterPro" id="IPR000719">
    <property type="entry name" value="Prot_kinase_dom"/>
</dbReference>
<dbReference type="PROSITE" id="PS00109">
    <property type="entry name" value="PROTEIN_KINASE_TYR"/>
    <property type="match status" value="1"/>
</dbReference>
<dbReference type="Pfam" id="PF00069">
    <property type="entry name" value="Pkinase"/>
    <property type="match status" value="1"/>
</dbReference>
<dbReference type="PANTHER" id="PTHR43671">
    <property type="entry name" value="SERINE/THREONINE-PROTEIN KINASE NEK"/>
    <property type="match status" value="1"/>
</dbReference>
<dbReference type="InterPro" id="IPR050660">
    <property type="entry name" value="NEK_Ser/Thr_kinase"/>
</dbReference>
<dbReference type="PROSITE" id="PS00107">
    <property type="entry name" value="PROTEIN_KINASE_ATP"/>
    <property type="match status" value="1"/>
</dbReference>
<dbReference type="Gene3D" id="3.40.50.2300">
    <property type="match status" value="1"/>
</dbReference>
<reference evidence="10" key="1">
    <citation type="submission" date="2021-12" db="EMBL/GenBank/DDBJ databases">
        <title>Discovery of the Pendulisporaceae a myxobacterial family with distinct sporulation behavior and unique specialized metabolism.</title>
        <authorList>
            <person name="Garcia R."/>
            <person name="Popoff A."/>
            <person name="Bader C.D."/>
            <person name="Loehr J."/>
            <person name="Walesch S."/>
            <person name="Walt C."/>
            <person name="Boldt J."/>
            <person name="Bunk B."/>
            <person name="Haeckl F.J.F.P.J."/>
            <person name="Gunesch A.P."/>
            <person name="Birkelbach J."/>
            <person name="Nuebel U."/>
            <person name="Pietschmann T."/>
            <person name="Bach T."/>
            <person name="Mueller R."/>
        </authorList>
    </citation>
    <scope>NUCLEOTIDE SEQUENCE</scope>
    <source>
        <strain evidence="10">MSr11367</strain>
    </source>
</reference>
<evidence type="ECO:0000256" key="8">
    <source>
        <dbReference type="SAM" id="MobiDB-lite"/>
    </source>
</evidence>
<dbReference type="InterPro" id="IPR017441">
    <property type="entry name" value="Protein_kinase_ATP_BS"/>
</dbReference>
<accession>A0ABZ2LB14</accession>
<evidence type="ECO:0000256" key="1">
    <source>
        <dbReference type="ARBA" id="ARBA00010886"/>
    </source>
</evidence>
<dbReference type="PANTHER" id="PTHR43671:SF13">
    <property type="entry name" value="SERINE_THREONINE-PROTEIN KINASE NEK2"/>
    <property type="match status" value="1"/>
</dbReference>
<feature type="binding site" evidence="7">
    <location>
        <position position="43"/>
    </location>
    <ligand>
        <name>ATP</name>
        <dbReference type="ChEBI" id="CHEBI:30616"/>
    </ligand>
</feature>
<keyword evidence="6 7" id="KW-0067">ATP-binding</keyword>
<evidence type="ECO:0000256" key="7">
    <source>
        <dbReference type="PROSITE-ProRule" id="PRU10141"/>
    </source>
</evidence>
<evidence type="ECO:0000313" key="10">
    <source>
        <dbReference type="EMBL" id="WXB06390.1"/>
    </source>
</evidence>
<dbReference type="RefSeq" id="WP_394836036.1">
    <property type="nucleotide sequence ID" value="NZ_CP089929.1"/>
</dbReference>
<keyword evidence="5 10" id="KW-0418">Kinase</keyword>
<feature type="region of interest" description="Disordered" evidence="8">
    <location>
        <begin position="350"/>
        <end position="370"/>
    </location>
</feature>
<comment type="similarity">
    <text evidence="1">Belongs to the protein kinase superfamily. NEK Ser/Thr protein kinase family. NIMA subfamily.</text>
</comment>
<feature type="domain" description="Protein kinase" evidence="9">
    <location>
        <begin position="10"/>
        <end position="285"/>
    </location>
</feature>
<dbReference type="Gene3D" id="1.10.510.10">
    <property type="entry name" value="Transferase(Phosphotransferase) domain 1"/>
    <property type="match status" value="1"/>
</dbReference>
<proteinExistence type="inferred from homology"/>
<dbReference type="Proteomes" id="UP001374803">
    <property type="component" value="Chromosome"/>
</dbReference>
<keyword evidence="11" id="KW-1185">Reference proteome</keyword>
<evidence type="ECO:0000256" key="4">
    <source>
        <dbReference type="ARBA" id="ARBA00022741"/>
    </source>
</evidence>
<dbReference type="GO" id="GO:0016301">
    <property type="term" value="F:kinase activity"/>
    <property type="evidence" value="ECO:0007669"/>
    <property type="project" value="UniProtKB-KW"/>
</dbReference>
<dbReference type="SUPFAM" id="SSF56112">
    <property type="entry name" value="Protein kinase-like (PK-like)"/>
    <property type="match status" value="1"/>
</dbReference>
<evidence type="ECO:0000256" key="2">
    <source>
        <dbReference type="ARBA" id="ARBA00012513"/>
    </source>
</evidence>
<keyword evidence="4 7" id="KW-0547">Nucleotide-binding</keyword>
<keyword evidence="3" id="KW-0808">Transferase</keyword>
<evidence type="ECO:0000256" key="6">
    <source>
        <dbReference type="ARBA" id="ARBA00022840"/>
    </source>
</evidence>
<dbReference type="PROSITE" id="PS50011">
    <property type="entry name" value="PROTEIN_KINASE_DOM"/>
    <property type="match status" value="1"/>
</dbReference>
<dbReference type="SUPFAM" id="SSF53822">
    <property type="entry name" value="Periplasmic binding protein-like I"/>
    <property type="match status" value="1"/>
</dbReference>
<dbReference type="Gene3D" id="3.30.200.20">
    <property type="entry name" value="Phosphorylase Kinase, domain 1"/>
    <property type="match status" value="1"/>
</dbReference>
<dbReference type="EC" id="2.7.11.1" evidence="2"/>